<keyword evidence="2" id="KW-1185">Reference proteome</keyword>
<dbReference type="InterPro" id="IPR010405">
    <property type="entry name" value="COBRA1"/>
</dbReference>
<reference evidence="1 2" key="1">
    <citation type="submission" date="2024-04" db="EMBL/GenBank/DDBJ databases">
        <authorList>
            <person name="Waldvogel A.-M."/>
            <person name="Schoenle A."/>
        </authorList>
    </citation>
    <scope>NUCLEOTIDE SEQUENCE [LARGE SCALE GENOMIC DNA]</scope>
</reference>
<gene>
    <name evidence="1" type="ORF">KC01_LOCUS42670</name>
</gene>
<proteinExistence type="predicted"/>
<sequence length="269" mass="30754">MYESQTCCYSNVVLKLTQMIGKNVKLYDMVLQFLRTLFLRTRNVHYCTLRAELLMSLHDLDISEICSVDPCHKFTWCLDACIREKFVDGKRSRELQGFLDGVKKGQEQVLGDLSMILCDPFACNTLVLSLIKNIQELLSQDALPRDSSDLMLLLRMLSLGQGAWDMIDSQVFKEPRLDLEVVTRFLPSMMSVVVDDHIHVVEQKLPSEEKSSLSYPSALPEGYTRFLQENRVACEMGLYYVLHIAKLRNKNALQRLLPSLGQSDLTPDP</sequence>
<dbReference type="Pfam" id="PF06209">
    <property type="entry name" value="COBRA1"/>
    <property type="match status" value="1"/>
</dbReference>
<evidence type="ECO:0008006" key="3">
    <source>
        <dbReference type="Google" id="ProtNLM"/>
    </source>
</evidence>
<dbReference type="AlphaFoldDB" id="A0AAV2MUF7"/>
<evidence type="ECO:0000313" key="1">
    <source>
        <dbReference type="EMBL" id="CAL1616974.1"/>
    </source>
</evidence>
<organism evidence="1 2">
    <name type="scientific">Knipowitschia caucasica</name>
    <name type="common">Caucasian dwarf goby</name>
    <name type="synonym">Pomatoschistus caucasicus</name>
    <dbReference type="NCBI Taxonomy" id="637954"/>
    <lineage>
        <taxon>Eukaryota</taxon>
        <taxon>Metazoa</taxon>
        <taxon>Chordata</taxon>
        <taxon>Craniata</taxon>
        <taxon>Vertebrata</taxon>
        <taxon>Euteleostomi</taxon>
        <taxon>Actinopterygii</taxon>
        <taxon>Neopterygii</taxon>
        <taxon>Teleostei</taxon>
        <taxon>Neoteleostei</taxon>
        <taxon>Acanthomorphata</taxon>
        <taxon>Gobiaria</taxon>
        <taxon>Gobiiformes</taxon>
        <taxon>Gobioidei</taxon>
        <taxon>Gobiidae</taxon>
        <taxon>Gobiinae</taxon>
        <taxon>Knipowitschia</taxon>
    </lineage>
</organism>
<evidence type="ECO:0000313" key="2">
    <source>
        <dbReference type="Proteomes" id="UP001497482"/>
    </source>
</evidence>
<protein>
    <recommendedName>
        <fullName evidence="3">Negative elongation factor B</fullName>
    </recommendedName>
</protein>
<dbReference type="PANTHER" id="PTHR13503">
    <property type="entry name" value="NEGATIVE ELONGATION FACTOR COMPLEX MEMBER B"/>
    <property type="match status" value="1"/>
</dbReference>
<dbReference type="GO" id="GO:0032021">
    <property type="term" value="C:NELF complex"/>
    <property type="evidence" value="ECO:0007669"/>
    <property type="project" value="TreeGrafter"/>
</dbReference>
<accession>A0AAV2MUF7</accession>
<dbReference type="EMBL" id="OZ035831">
    <property type="protein sequence ID" value="CAL1616974.1"/>
    <property type="molecule type" value="Genomic_DNA"/>
</dbReference>
<dbReference type="PANTHER" id="PTHR13503:SF3">
    <property type="entry name" value="NEGATIVE ELONGATION FACTOR B"/>
    <property type="match status" value="1"/>
</dbReference>
<dbReference type="Proteomes" id="UP001497482">
    <property type="component" value="Chromosome 9"/>
</dbReference>
<name>A0AAV2MUF7_KNICA</name>
<dbReference type="GO" id="GO:0034244">
    <property type="term" value="P:negative regulation of transcription elongation by RNA polymerase II"/>
    <property type="evidence" value="ECO:0007669"/>
    <property type="project" value="TreeGrafter"/>
</dbReference>